<dbReference type="RefSeq" id="WP_052407002.1">
    <property type="nucleotide sequence ID" value="NZ_JOEF01000003.1"/>
</dbReference>
<accession>A0A1H0ACX9</accession>
<feature type="transmembrane region" description="Helical" evidence="1">
    <location>
        <begin position="23"/>
        <end position="43"/>
    </location>
</feature>
<evidence type="ECO:0000256" key="1">
    <source>
        <dbReference type="SAM" id="Phobius"/>
    </source>
</evidence>
<gene>
    <name evidence="2" type="ORF">SAMN04489726_6008</name>
</gene>
<protein>
    <submittedName>
        <fullName evidence="2">Uncharacterized protein</fullName>
    </submittedName>
</protein>
<dbReference type="eggNOG" id="ENOG502ZNUU">
    <property type="taxonomic scope" value="Bacteria"/>
</dbReference>
<reference evidence="2 3" key="1">
    <citation type="submission" date="2016-10" db="EMBL/GenBank/DDBJ databases">
        <authorList>
            <person name="de Groot N.N."/>
        </authorList>
    </citation>
    <scope>NUCLEOTIDE SEQUENCE [LARGE SCALE GENOMIC DNA]</scope>
    <source>
        <strain evidence="2 3">DSM 44149</strain>
    </source>
</reference>
<keyword evidence="1" id="KW-0812">Transmembrane</keyword>
<dbReference type="EMBL" id="LT629701">
    <property type="protein sequence ID" value="SDN31429.1"/>
    <property type="molecule type" value="Genomic_DNA"/>
</dbReference>
<keyword evidence="3" id="KW-1185">Reference proteome</keyword>
<name>A0A1H0ACX9_ALLAB</name>
<keyword evidence="1" id="KW-0472">Membrane</keyword>
<organism evidence="2 3">
    <name type="scientific">Allokutzneria albata</name>
    <name type="common">Kibdelosporangium albatum</name>
    <dbReference type="NCBI Taxonomy" id="211114"/>
    <lineage>
        <taxon>Bacteria</taxon>
        <taxon>Bacillati</taxon>
        <taxon>Actinomycetota</taxon>
        <taxon>Actinomycetes</taxon>
        <taxon>Pseudonocardiales</taxon>
        <taxon>Pseudonocardiaceae</taxon>
        <taxon>Allokutzneria</taxon>
    </lineage>
</organism>
<sequence length="151" mass="16203">MAGSRELGARVTRYETDNAKRGHLAFALLSIGVVFLVACFLPFPSPVVGGILGLACLGVGWKHARLAAKHPEEAFLLHEGGLVHEHSGQAHVYRWHEFASATNNTRDNALTRLLGLDVHLRITLVGGGEIVVTGLTPGARQLADTVLRVAR</sequence>
<proteinExistence type="predicted"/>
<evidence type="ECO:0000313" key="3">
    <source>
        <dbReference type="Proteomes" id="UP000183376"/>
    </source>
</evidence>
<dbReference type="AlphaFoldDB" id="A0A1H0ACX9"/>
<evidence type="ECO:0000313" key="2">
    <source>
        <dbReference type="EMBL" id="SDN31429.1"/>
    </source>
</evidence>
<dbReference type="Proteomes" id="UP000183376">
    <property type="component" value="Chromosome I"/>
</dbReference>
<dbReference type="OrthoDB" id="3690259at2"/>
<keyword evidence="1" id="KW-1133">Transmembrane helix</keyword>